<dbReference type="PROSITE" id="PS50181">
    <property type="entry name" value="FBOX"/>
    <property type="match status" value="1"/>
</dbReference>
<dbReference type="Gene3D" id="1.20.1280.50">
    <property type="match status" value="1"/>
</dbReference>
<sequence>MHMTSSLKKSVTSLPGWKAQTLSLAGRCTLINAVTTAIPTHVMQCCMLPSHISKEMDQINRNFLWRDIVSQKKIYLLSWDTISRPKEEGGLGIKKSKCRNIALLAKRTWTLRLGSNEVWTDIFRCKYNYNRSIPQRKSIIFRSLCMANMDLLTFMRNPSSCVTFGTLTITGVWKTFPALFPSSLLQIIQAIPRPLIPNQEDRIFWHPSRNRAIHFDFRPTSEVVNPIECEKRLIHLPHYLELGLLHTKSTTVEHRGNPETKLHSQGLEFNHQQIFHRVKSSNCHPESSFHYHNRRDKPNKTNFLLGWTPPPLGFFKLNQRNEDSARGNPGALMHSFEEAHLRHVHRELAAAILTKHKSGEERSNTNMTDPDQTVKLMLLKPRRSQLDEPSPQSVDIRKKGSVFHERSLIAGVMHLNPCKRQKIAVKTKVKELPEDVLGDILMRLPVKSLVRLRCVSNSWLSLITHHTFVRLHLNYHHRDDERDENHKNQLQMDGVIRIQPHKSFSYEYGEIDVGLEKEEAMEEIIFDIYYYQKEKEDEDYAIEKVEEDYEEDDEKEEEIDCPSILRTAMKFTVVGQCNGLLCMEVAKKVGRVVLIIWNPSLREYIKLPRPPHPKKFKVIHGIGYDPHSEDYKVVRIVQGSQPYEYKPVVYVLALKTKLWRRIPSIPPFVVSGDEAIFANDSLYWIGDDHSVVIRFDLVEEKFLLLDLPVRSNWYFSILVNNRGSVCLATFVNSKDDLVRVWSLSPKNVWIKLVTIHGPSFVKSWTPPRLTWSSAFLFRLLSRGNDEICQRLGFPKFRKKFVRLNKLFAIRRV</sequence>
<accession>A0A2N9IGW6</accession>
<dbReference type="InterPro" id="IPR050796">
    <property type="entry name" value="SCF_F-box_component"/>
</dbReference>
<evidence type="ECO:0000313" key="2">
    <source>
        <dbReference type="EMBL" id="SPD23484.1"/>
    </source>
</evidence>
<gene>
    <name evidence="2" type="ORF">FSB_LOCUS51366</name>
</gene>
<dbReference type="InterPro" id="IPR017451">
    <property type="entry name" value="F-box-assoc_interact_dom"/>
</dbReference>
<proteinExistence type="predicted"/>
<protein>
    <recommendedName>
        <fullName evidence="1">F-box domain-containing protein</fullName>
    </recommendedName>
</protein>
<feature type="domain" description="F-box" evidence="1">
    <location>
        <begin position="426"/>
        <end position="471"/>
    </location>
</feature>
<dbReference type="SUPFAM" id="SSF81383">
    <property type="entry name" value="F-box domain"/>
    <property type="match status" value="1"/>
</dbReference>
<dbReference type="InterPro" id="IPR001810">
    <property type="entry name" value="F-box_dom"/>
</dbReference>
<dbReference type="AlphaFoldDB" id="A0A2N9IGW6"/>
<dbReference type="NCBIfam" id="TIGR01640">
    <property type="entry name" value="F_box_assoc_1"/>
    <property type="match status" value="1"/>
</dbReference>
<dbReference type="InterPro" id="IPR036047">
    <property type="entry name" value="F-box-like_dom_sf"/>
</dbReference>
<name>A0A2N9IGW6_FAGSY</name>
<dbReference type="PANTHER" id="PTHR31672:SF13">
    <property type="entry name" value="F-BOX PROTEIN CPR30-LIKE"/>
    <property type="match status" value="1"/>
</dbReference>
<dbReference type="CDD" id="cd22157">
    <property type="entry name" value="F-box_AtFBW1-like"/>
    <property type="match status" value="1"/>
</dbReference>
<dbReference type="Pfam" id="PF08268">
    <property type="entry name" value="FBA_3"/>
    <property type="match status" value="1"/>
</dbReference>
<dbReference type="EMBL" id="OIVN01005664">
    <property type="protein sequence ID" value="SPD23484.1"/>
    <property type="molecule type" value="Genomic_DNA"/>
</dbReference>
<dbReference type="SMART" id="SM00256">
    <property type="entry name" value="FBOX"/>
    <property type="match status" value="1"/>
</dbReference>
<reference evidence="2" key="1">
    <citation type="submission" date="2018-02" db="EMBL/GenBank/DDBJ databases">
        <authorList>
            <person name="Cohen D.B."/>
            <person name="Kent A.D."/>
        </authorList>
    </citation>
    <scope>NUCLEOTIDE SEQUENCE</scope>
</reference>
<dbReference type="SUPFAM" id="SSF50965">
    <property type="entry name" value="Galactose oxidase, central domain"/>
    <property type="match status" value="1"/>
</dbReference>
<dbReference type="PANTHER" id="PTHR31672">
    <property type="entry name" value="BNACNNG10540D PROTEIN"/>
    <property type="match status" value="1"/>
</dbReference>
<dbReference type="InterPro" id="IPR011043">
    <property type="entry name" value="Gal_Oxase/kelch_b-propeller"/>
</dbReference>
<dbReference type="Pfam" id="PF00646">
    <property type="entry name" value="F-box"/>
    <property type="match status" value="1"/>
</dbReference>
<dbReference type="InterPro" id="IPR013187">
    <property type="entry name" value="F-box-assoc_dom_typ3"/>
</dbReference>
<evidence type="ECO:0000259" key="1">
    <source>
        <dbReference type="PROSITE" id="PS50181"/>
    </source>
</evidence>
<organism evidence="2">
    <name type="scientific">Fagus sylvatica</name>
    <name type="common">Beechnut</name>
    <dbReference type="NCBI Taxonomy" id="28930"/>
    <lineage>
        <taxon>Eukaryota</taxon>
        <taxon>Viridiplantae</taxon>
        <taxon>Streptophyta</taxon>
        <taxon>Embryophyta</taxon>
        <taxon>Tracheophyta</taxon>
        <taxon>Spermatophyta</taxon>
        <taxon>Magnoliopsida</taxon>
        <taxon>eudicotyledons</taxon>
        <taxon>Gunneridae</taxon>
        <taxon>Pentapetalae</taxon>
        <taxon>rosids</taxon>
        <taxon>fabids</taxon>
        <taxon>Fagales</taxon>
        <taxon>Fagaceae</taxon>
        <taxon>Fagus</taxon>
    </lineage>
</organism>